<evidence type="ECO:0000256" key="1">
    <source>
        <dbReference type="SAM" id="Phobius"/>
    </source>
</evidence>
<evidence type="ECO:0000313" key="2">
    <source>
        <dbReference type="EMBL" id="MDN7246715.1"/>
    </source>
</evidence>
<evidence type="ECO:0000313" key="3">
    <source>
        <dbReference type="Proteomes" id="UP001172142"/>
    </source>
</evidence>
<protein>
    <submittedName>
        <fullName evidence="2">Uncharacterized protein</fullName>
    </submittedName>
</protein>
<dbReference type="EMBL" id="JAUJWU010000004">
    <property type="protein sequence ID" value="MDN7246715.1"/>
    <property type="molecule type" value="Genomic_DNA"/>
</dbReference>
<reference evidence="2 3" key="1">
    <citation type="submission" date="2023-07" db="EMBL/GenBank/DDBJ databases">
        <title>Novel species in genus Planococcus.</title>
        <authorList>
            <person name="Ning S."/>
        </authorList>
    </citation>
    <scope>NUCLEOTIDE SEQUENCE [LARGE SCALE GENOMIC DNA]</scope>
    <source>
        <strain evidence="2 3">N017</strain>
    </source>
</reference>
<comment type="caution">
    <text evidence="2">The sequence shown here is derived from an EMBL/GenBank/DDBJ whole genome shotgun (WGS) entry which is preliminary data.</text>
</comment>
<dbReference type="Proteomes" id="UP001172142">
    <property type="component" value="Unassembled WGS sequence"/>
</dbReference>
<keyword evidence="3" id="KW-1185">Reference proteome</keyword>
<keyword evidence="1" id="KW-0472">Membrane</keyword>
<gene>
    <name evidence="2" type="ORF">QWY13_14590</name>
</gene>
<keyword evidence="1" id="KW-0812">Transmembrane</keyword>
<feature type="transmembrane region" description="Helical" evidence="1">
    <location>
        <begin position="42"/>
        <end position="63"/>
    </location>
</feature>
<name>A0ABT8NFP5_9BACL</name>
<feature type="transmembrane region" description="Helical" evidence="1">
    <location>
        <begin position="12"/>
        <end position="30"/>
    </location>
</feature>
<proteinExistence type="predicted"/>
<keyword evidence="1" id="KW-1133">Transmembrane helix</keyword>
<dbReference type="RefSeq" id="WP_300991165.1">
    <property type="nucleotide sequence ID" value="NZ_CP129235.1"/>
</dbReference>
<accession>A0ABT8NFP5</accession>
<organism evidence="2 3">
    <name type="scientific">Planococcus shenhongbingii</name>
    <dbReference type="NCBI Taxonomy" id="3058398"/>
    <lineage>
        <taxon>Bacteria</taxon>
        <taxon>Bacillati</taxon>
        <taxon>Bacillota</taxon>
        <taxon>Bacilli</taxon>
        <taxon>Bacillales</taxon>
        <taxon>Caryophanaceae</taxon>
        <taxon>Planococcus</taxon>
    </lineage>
</organism>
<sequence>MKNFSFKTRMIYFGVIAFVSLAFFALQLYAHLNGPGGTGSVVLLILWGIMVVFGIAGIVYSVAKKDRHPK</sequence>